<dbReference type="InterPro" id="IPR029063">
    <property type="entry name" value="SAM-dependent_MTases_sf"/>
</dbReference>
<dbReference type="Gene3D" id="3.40.50.150">
    <property type="entry name" value="Vaccinia Virus protein VP39"/>
    <property type="match status" value="1"/>
</dbReference>
<organism evidence="1 2">
    <name type="scientific">Cherax quadricarinatus</name>
    <name type="common">Australian red claw crayfish</name>
    <dbReference type="NCBI Taxonomy" id="27406"/>
    <lineage>
        <taxon>Eukaryota</taxon>
        <taxon>Metazoa</taxon>
        <taxon>Ecdysozoa</taxon>
        <taxon>Arthropoda</taxon>
        <taxon>Crustacea</taxon>
        <taxon>Multicrustacea</taxon>
        <taxon>Malacostraca</taxon>
        <taxon>Eumalacostraca</taxon>
        <taxon>Eucarida</taxon>
        <taxon>Decapoda</taxon>
        <taxon>Pleocyemata</taxon>
        <taxon>Astacidea</taxon>
        <taxon>Parastacoidea</taxon>
        <taxon>Parastacidae</taxon>
        <taxon>Cherax</taxon>
    </lineage>
</organism>
<dbReference type="Pfam" id="PF13489">
    <property type="entry name" value="Methyltransf_23"/>
    <property type="match status" value="1"/>
</dbReference>
<dbReference type="Proteomes" id="UP001445076">
    <property type="component" value="Unassembled WGS sequence"/>
</dbReference>
<keyword evidence="2" id="KW-1185">Reference proteome</keyword>
<evidence type="ECO:0000313" key="2">
    <source>
        <dbReference type="Proteomes" id="UP001445076"/>
    </source>
</evidence>
<evidence type="ECO:0000313" key="1">
    <source>
        <dbReference type="EMBL" id="KAK8737634.1"/>
    </source>
</evidence>
<name>A0AAW0XBE0_CHEQU</name>
<dbReference type="SUPFAM" id="SSF53335">
    <property type="entry name" value="S-adenosyl-L-methionine-dependent methyltransferases"/>
    <property type="match status" value="1"/>
</dbReference>
<proteinExistence type="predicted"/>
<protein>
    <submittedName>
        <fullName evidence="1">Uncharacterized protein</fullName>
    </submittedName>
</protein>
<reference evidence="1 2" key="1">
    <citation type="journal article" date="2024" name="BMC Genomics">
        <title>Genome assembly of redclaw crayfish (Cherax quadricarinatus) provides insights into its immune adaptation and hypoxia tolerance.</title>
        <authorList>
            <person name="Liu Z."/>
            <person name="Zheng J."/>
            <person name="Li H."/>
            <person name="Fang K."/>
            <person name="Wang S."/>
            <person name="He J."/>
            <person name="Zhou D."/>
            <person name="Weng S."/>
            <person name="Chi M."/>
            <person name="Gu Z."/>
            <person name="He J."/>
            <person name="Li F."/>
            <person name="Wang M."/>
        </authorList>
    </citation>
    <scope>NUCLEOTIDE SEQUENCE [LARGE SCALE GENOMIC DNA]</scope>
    <source>
        <strain evidence="1">ZL_2023a</strain>
    </source>
</reference>
<comment type="caution">
    <text evidence="1">The sequence shown here is derived from an EMBL/GenBank/DDBJ whole genome shotgun (WGS) entry which is preliminary data.</text>
</comment>
<dbReference type="CDD" id="cd02440">
    <property type="entry name" value="AdoMet_MTases"/>
    <property type="match status" value="1"/>
</dbReference>
<dbReference type="AlphaFoldDB" id="A0AAW0XBE0"/>
<accession>A0AAW0XBE0</accession>
<sequence length="222" mass="24723">MDKRSGKDGVSVDWILDLINPGTSPSQLTHIYDQICTKYDKNAASLNYEGPAIAAEEIARMIPEEQRQQVRVLDVAAGTGWVGSQLHQKGFTNIDAVEPSGGMMNILNNTGVYTRKYQEFIGFGQCTVAKDSYDVVVVCGSLCRGHIPVEGINYMIQVAKPGGLVVILMRKECLLTAEEYKDKLEAHMDHLQKTNVWQKEVKKTVANYFCGKEGTVFIYRVL</sequence>
<dbReference type="EMBL" id="JARKIK010000042">
    <property type="protein sequence ID" value="KAK8737634.1"/>
    <property type="molecule type" value="Genomic_DNA"/>
</dbReference>
<gene>
    <name evidence="1" type="ORF">OTU49_004574</name>
</gene>